<accession>A0ACB7SY44</accession>
<gene>
    <name evidence="1" type="ORF">HPB50_019016</name>
</gene>
<protein>
    <submittedName>
        <fullName evidence="1">Uncharacterized protein</fullName>
    </submittedName>
</protein>
<evidence type="ECO:0000313" key="2">
    <source>
        <dbReference type="Proteomes" id="UP000821845"/>
    </source>
</evidence>
<organism evidence="1 2">
    <name type="scientific">Hyalomma asiaticum</name>
    <name type="common">Tick</name>
    <dbReference type="NCBI Taxonomy" id="266040"/>
    <lineage>
        <taxon>Eukaryota</taxon>
        <taxon>Metazoa</taxon>
        <taxon>Ecdysozoa</taxon>
        <taxon>Arthropoda</taxon>
        <taxon>Chelicerata</taxon>
        <taxon>Arachnida</taxon>
        <taxon>Acari</taxon>
        <taxon>Parasitiformes</taxon>
        <taxon>Ixodida</taxon>
        <taxon>Ixodoidea</taxon>
        <taxon>Ixodidae</taxon>
        <taxon>Hyalomminae</taxon>
        <taxon>Hyalomma</taxon>
    </lineage>
</organism>
<keyword evidence="2" id="KW-1185">Reference proteome</keyword>
<comment type="caution">
    <text evidence="1">The sequence shown here is derived from an EMBL/GenBank/DDBJ whole genome shotgun (WGS) entry which is preliminary data.</text>
</comment>
<dbReference type="Proteomes" id="UP000821845">
    <property type="component" value="Chromosome 2"/>
</dbReference>
<sequence>MEREWAASVEELKGELRMERERGTELQAQVGEALQREKANADLLERMMRELKQERERRTELEERVKVLIAPDTDSERCETKENGDTESQSDTGRDKKGHLEASVEKGATGDSTTAPRSYGEVARQSSGGVVQGVSTGGSVPRVRDAQRMGTQQERTGGQQPQVGSERLWRRRALVVGYSNVARVEEGVLARVKADRRVRVEAQSGKCMVDAMAKAREVVGDRMEGENLVIIHAGLNDVLKGRSQNIQRQLEAGVRKLREVSESVQITICTIPEVQGQSSGMERRVVEANRVIRGMSRQLGYSIMDVNRDVNELGFRPFAWDGIHYSGTTGRRGAMSTAFMTVTSTATNSDFGKVRPPLDCRPISAISDEVDPSDW</sequence>
<name>A0ACB7SY44_HYAAI</name>
<proteinExistence type="predicted"/>
<dbReference type="EMBL" id="CM023482">
    <property type="protein sequence ID" value="KAH6939525.1"/>
    <property type="molecule type" value="Genomic_DNA"/>
</dbReference>
<reference evidence="1" key="1">
    <citation type="submission" date="2020-05" db="EMBL/GenBank/DDBJ databases">
        <title>Large-scale comparative analyses of tick genomes elucidate their genetic diversity and vector capacities.</title>
        <authorList>
            <person name="Jia N."/>
            <person name="Wang J."/>
            <person name="Shi W."/>
            <person name="Du L."/>
            <person name="Sun Y."/>
            <person name="Zhan W."/>
            <person name="Jiang J."/>
            <person name="Wang Q."/>
            <person name="Zhang B."/>
            <person name="Ji P."/>
            <person name="Sakyi L.B."/>
            <person name="Cui X."/>
            <person name="Yuan T."/>
            <person name="Jiang B."/>
            <person name="Yang W."/>
            <person name="Lam T.T.-Y."/>
            <person name="Chang Q."/>
            <person name="Ding S."/>
            <person name="Wang X."/>
            <person name="Zhu J."/>
            <person name="Ruan X."/>
            <person name="Zhao L."/>
            <person name="Wei J."/>
            <person name="Que T."/>
            <person name="Du C."/>
            <person name="Cheng J."/>
            <person name="Dai P."/>
            <person name="Han X."/>
            <person name="Huang E."/>
            <person name="Gao Y."/>
            <person name="Liu J."/>
            <person name="Shao H."/>
            <person name="Ye R."/>
            <person name="Li L."/>
            <person name="Wei W."/>
            <person name="Wang X."/>
            <person name="Wang C."/>
            <person name="Yang T."/>
            <person name="Huo Q."/>
            <person name="Li W."/>
            <person name="Guo W."/>
            <person name="Chen H."/>
            <person name="Zhou L."/>
            <person name="Ni X."/>
            <person name="Tian J."/>
            <person name="Zhou Y."/>
            <person name="Sheng Y."/>
            <person name="Liu T."/>
            <person name="Pan Y."/>
            <person name="Xia L."/>
            <person name="Li J."/>
            <person name="Zhao F."/>
            <person name="Cao W."/>
        </authorList>
    </citation>
    <scope>NUCLEOTIDE SEQUENCE</scope>
    <source>
        <strain evidence="1">Hyas-2018</strain>
    </source>
</reference>
<evidence type="ECO:0000313" key="1">
    <source>
        <dbReference type="EMBL" id="KAH6939525.1"/>
    </source>
</evidence>